<sequence>MIKQKMAVIGLGHMGRHMIHRLLPQYAEKIELVAICDSDESSLHREVAEAEIRPRLYTDYRQLLDEVPLDLVYIAVPPSLHYDVARIAFEKGIHVFCEKPLAGSLTEARSLVELAEKADVLHAVHFSLPLDPAVLKLQGLLEEQAIGRIQSMDLYLEFPQWPRAWQQNPWITSRQQGGYLLEVGIHWIQMIQQVFGPITHVKSEIEFPSDSNQSESRVQAVLRLHNDIEIRLSGTDEREGDERVSLVVHGEEGTLALENWCNLYRSGKDLDIQPVPVDDVVSPLPILKQIIQMLNGESGLIYDFYDGYNAQVILEALRRPGESFTDVRPQLMGGKAVGIMLTP</sequence>
<reference evidence="4 5" key="1">
    <citation type="submission" date="2016-11" db="EMBL/GenBank/DDBJ databases">
        <title>Paenibacillus species isolates.</title>
        <authorList>
            <person name="Beno S.M."/>
        </authorList>
    </citation>
    <scope>NUCLEOTIDE SEQUENCE [LARGE SCALE GENOMIC DNA]</scope>
    <source>
        <strain evidence="4 5">FSL F4-0100</strain>
    </source>
</reference>
<dbReference type="PANTHER" id="PTHR43818">
    <property type="entry name" value="BCDNA.GH03377"/>
    <property type="match status" value="1"/>
</dbReference>
<dbReference type="GO" id="GO:0016491">
    <property type="term" value="F:oxidoreductase activity"/>
    <property type="evidence" value="ECO:0007669"/>
    <property type="project" value="UniProtKB-KW"/>
</dbReference>
<evidence type="ECO:0000313" key="4">
    <source>
        <dbReference type="EMBL" id="OME89069.1"/>
    </source>
</evidence>
<evidence type="ECO:0000259" key="3">
    <source>
        <dbReference type="Pfam" id="PF22725"/>
    </source>
</evidence>
<dbReference type="GO" id="GO:0000166">
    <property type="term" value="F:nucleotide binding"/>
    <property type="evidence" value="ECO:0007669"/>
    <property type="project" value="InterPro"/>
</dbReference>
<dbReference type="STRING" id="1401.BK123_27210"/>
<dbReference type="AlphaFoldDB" id="A0A1R1ATZ7"/>
<dbReference type="SUPFAM" id="SSF51735">
    <property type="entry name" value="NAD(P)-binding Rossmann-fold domains"/>
    <property type="match status" value="1"/>
</dbReference>
<feature type="domain" description="Gfo/Idh/MocA-like oxidoreductase N-terminal" evidence="2">
    <location>
        <begin position="5"/>
        <end position="124"/>
    </location>
</feature>
<dbReference type="Proteomes" id="UP000187074">
    <property type="component" value="Unassembled WGS sequence"/>
</dbReference>
<dbReference type="Gene3D" id="3.40.50.720">
    <property type="entry name" value="NAD(P)-binding Rossmann-like Domain"/>
    <property type="match status" value="1"/>
</dbReference>
<dbReference type="RefSeq" id="WP_076325486.1">
    <property type="nucleotide sequence ID" value="NZ_JBCNGN010000011.1"/>
</dbReference>
<dbReference type="Pfam" id="PF22725">
    <property type="entry name" value="GFO_IDH_MocA_C3"/>
    <property type="match status" value="1"/>
</dbReference>
<dbReference type="SUPFAM" id="SSF55347">
    <property type="entry name" value="Glyceraldehyde-3-phosphate dehydrogenase-like, C-terminal domain"/>
    <property type="match status" value="1"/>
</dbReference>
<keyword evidence="1" id="KW-0560">Oxidoreductase</keyword>
<dbReference type="PANTHER" id="PTHR43818:SF11">
    <property type="entry name" value="BCDNA.GH03377"/>
    <property type="match status" value="1"/>
</dbReference>
<dbReference type="InterPro" id="IPR055170">
    <property type="entry name" value="GFO_IDH_MocA-like_dom"/>
</dbReference>
<dbReference type="InterPro" id="IPR000683">
    <property type="entry name" value="Gfo/Idh/MocA-like_OxRdtase_N"/>
</dbReference>
<dbReference type="OrthoDB" id="9815825at2"/>
<protein>
    <submittedName>
        <fullName evidence="4">Oxidoreductase</fullName>
    </submittedName>
</protein>
<dbReference type="EMBL" id="MRTF01000011">
    <property type="protein sequence ID" value="OME89069.1"/>
    <property type="molecule type" value="Genomic_DNA"/>
</dbReference>
<accession>A0A1R1ATZ7</accession>
<organism evidence="4 5">
    <name type="scientific">Paenibacillus lautus</name>
    <name type="common">Bacillus lautus</name>
    <dbReference type="NCBI Taxonomy" id="1401"/>
    <lineage>
        <taxon>Bacteria</taxon>
        <taxon>Bacillati</taxon>
        <taxon>Bacillota</taxon>
        <taxon>Bacilli</taxon>
        <taxon>Bacillales</taxon>
        <taxon>Paenibacillaceae</taxon>
        <taxon>Paenibacillus</taxon>
    </lineage>
</organism>
<dbReference type="InterPro" id="IPR050463">
    <property type="entry name" value="Gfo/Idh/MocA_oxidrdct_glycsds"/>
</dbReference>
<evidence type="ECO:0000313" key="5">
    <source>
        <dbReference type="Proteomes" id="UP000187074"/>
    </source>
</evidence>
<feature type="domain" description="GFO/IDH/MocA-like oxidoreductase" evidence="3">
    <location>
        <begin position="135"/>
        <end position="255"/>
    </location>
</feature>
<dbReference type="Pfam" id="PF01408">
    <property type="entry name" value="GFO_IDH_MocA"/>
    <property type="match status" value="1"/>
</dbReference>
<gene>
    <name evidence="4" type="ORF">BK123_27210</name>
</gene>
<evidence type="ECO:0000259" key="2">
    <source>
        <dbReference type="Pfam" id="PF01408"/>
    </source>
</evidence>
<name>A0A1R1ATZ7_PAELA</name>
<evidence type="ECO:0000256" key="1">
    <source>
        <dbReference type="ARBA" id="ARBA00023002"/>
    </source>
</evidence>
<dbReference type="Gene3D" id="3.30.360.10">
    <property type="entry name" value="Dihydrodipicolinate Reductase, domain 2"/>
    <property type="match status" value="1"/>
</dbReference>
<comment type="caution">
    <text evidence="4">The sequence shown here is derived from an EMBL/GenBank/DDBJ whole genome shotgun (WGS) entry which is preliminary data.</text>
</comment>
<proteinExistence type="predicted"/>
<dbReference type="InterPro" id="IPR036291">
    <property type="entry name" value="NAD(P)-bd_dom_sf"/>
</dbReference>